<dbReference type="AlphaFoldDB" id="A0A4Z0D7C5"/>
<keyword evidence="1" id="KW-1133">Transmembrane helix</keyword>
<feature type="transmembrane region" description="Helical" evidence="1">
    <location>
        <begin position="138"/>
        <end position="160"/>
    </location>
</feature>
<gene>
    <name evidence="2" type="ORF">E4100_04205</name>
</gene>
<dbReference type="Proteomes" id="UP000298381">
    <property type="component" value="Unassembled WGS sequence"/>
</dbReference>
<reference evidence="2 3" key="1">
    <citation type="submission" date="2019-03" db="EMBL/GenBank/DDBJ databases">
        <title>Draft genome sequence data and analysis of a Fermenting Bacterium, Soehngenia longevitae strain 1933PT, isolated from petroleum reservoir in Azerbaijan.</title>
        <authorList>
            <person name="Grouzdev D.S."/>
            <person name="Bidzhieva S.K."/>
            <person name="Sokolova D.S."/>
            <person name="Tourova T.P."/>
            <person name="Poltaraus A.B."/>
            <person name="Nazina T.N."/>
        </authorList>
    </citation>
    <scope>NUCLEOTIDE SEQUENCE [LARGE SCALE GENOMIC DNA]</scope>
    <source>
        <strain evidence="2 3">1933P</strain>
    </source>
</reference>
<evidence type="ECO:0000256" key="1">
    <source>
        <dbReference type="SAM" id="Phobius"/>
    </source>
</evidence>
<dbReference type="RefSeq" id="WP_135270793.1">
    <property type="nucleotide sequence ID" value="NZ_SRIB01000004.1"/>
</dbReference>
<sequence>MNYREIFFNYFLYFIIYSMLGWVVEVLFHIYTEKKLVNRGFLNGPWCPIYGVAAIIMITLLNRLPQNPILIFLAGAILASLIEFITGLILEKVFGNKWWDYSDDKFNIKGYISLKFSILWGIATIILIKFLQPTIEMFLSIFSLPTLVIIHNITLIVFVVDVTLTISSLIELKNILAELKNIAGELNLQKIQDELLNNKILNLATRIKNRQIYLIKIYPKLTKDKLESLIDQVIDIKQKIYEKLDEQKNNPVQ</sequence>
<dbReference type="OrthoDB" id="9789229at2"/>
<evidence type="ECO:0000313" key="2">
    <source>
        <dbReference type="EMBL" id="TFZ40767.1"/>
    </source>
</evidence>
<evidence type="ECO:0000313" key="3">
    <source>
        <dbReference type="Proteomes" id="UP000298381"/>
    </source>
</evidence>
<organism evidence="2 3">
    <name type="scientific">Soehngenia longivitae</name>
    <dbReference type="NCBI Taxonomy" id="2562294"/>
    <lineage>
        <taxon>Bacteria</taxon>
        <taxon>Bacillati</taxon>
        <taxon>Bacillota</taxon>
        <taxon>Tissierellia</taxon>
        <taxon>Tissierellales</taxon>
        <taxon>Tissierellaceae</taxon>
        <taxon>Soehngenia</taxon>
    </lineage>
</organism>
<feature type="transmembrane region" description="Helical" evidence="1">
    <location>
        <begin position="69"/>
        <end position="90"/>
    </location>
</feature>
<dbReference type="Pfam" id="PF06541">
    <property type="entry name" value="ABC_trans_CmpB"/>
    <property type="match status" value="1"/>
</dbReference>
<name>A0A4Z0D7C5_9FIRM</name>
<feature type="transmembrane region" description="Helical" evidence="1">
    <location>
        <begin position="43"/>
        <end position="62"/>
    </location>
</feature>
<dbReference type="InterPro" id="IPR010540">
    <property type="entry name" value="CmpB_TMEM229"/>
</dbReference>
<evidence type="ECO:0008006" key="4">
    <source>
        <dbReference type="Google" id="ProtNLM"/>
    </source>
</evidence>
<keyword evidence="3" id="KW-1185">Reference proteome</keyword>
<proteinExistence type="predicted"/>
<keyword evidence="1" id="KW-0812">Transmembrane</keyword>
<accession>A0A4Z0D7C5</accession>
<dbReference type="EMBL" id="SRIB01000004">
    <property type="protein sequence ID" value="TFZ40767.1"/>
    <property type="molecule type" value="Genomic_DNA"/>
</dbReference>
<keyword evidence="1" id="KW-0472">Membrane</keyword>
<feature type="transmembrane region" description="Helical" evidence="1">
    <location>
        <begin position="7"/>
        <end position="31"/>
    </location>
</feature>
<comment type="caution">
    <text evidence="2">The sequence shown here is derived from an EMBL/GenBank/DDBJ whole genome shotgun (WGS) entry which is preliminary data.</text>
</comment>
<feature type="transmembrane region" description="Helical" evidence="1">
    <location>
        <begin position="110"/>
        <end position="131"/>
    </location>
</feature>
<protein>
    <recommendedName>
        <fullName evidence="4">ABC transporter permease</fullName>
    </recommendedName>
</protein>